<feature type="domain" description="Penicillin binding protein A dimerisation" evidence="2">
    <location>
        <begin position="52"/>
        <end position="135"/>
    </location>
</feature>
<dbReference type="InterPro" id="IPR012338">
    <property type="entry name" value="Beta-lactam/transpept-like"/>
</dbReference>
<protein>
    <submittedName>
        <fullName evidence="3">Peptidoglycan glycosyltransferase</fullName>
        <ecNumber evidence="3">2.4.1.129</ecNumber>
    </submittedName>
</protein>
<dbReference type="Pfam" id="PF21922">
    <property type="entry name" value="PBP_dimer_2"/>
    <property type="match status" value="1"/>
</dbReference>
<organism evidence="3 4">
    <name type="scientific">Streptosporangium sandarakinum</name>
    <dbReference type="NCBI Taxonomy" id="1260955"/>
    <lineage>
        <taxon>Bacteria</taxon>
        <taxon>Bacillati</taxon>
        <taxon>Actinomycetota</taxon>
        <taxon>Actinomycetes</taxon>
        <taxon>Streptosporangiales</taxon>
        <taxon>Streptosporangiaceae</taxon>
        <taxon>Streptosporangium</taxon>
    </lineage>
</organism>
<keyword evidence="4" id="KW-1185">Reference proteome</keyword>
<dbReference type="GO" id="GO:0071555">
    <property type="term" value="P:cell wall organization"/>
    <property type="evidence" value="ECO:0007669"/>
    <property type="project" value="TreeGrafter"/>
</dbReference>
<evidence type="ECO:0000259" key="2">
    <source>
        <dbReference type="Pfam" id="PF21922"/>
    </source>
</evidence>
<dbReference type="GO" id="GO:0005886">
    <property type="term" value="C:plasma membrane"/>
    <property type="evidence" value="ECO:0007669"/>
    <property type="project" value="TreeGrafter"/>
</dbReference>
<dbReference type="RefSeq" id="WP_179821345.1">
    <property type="nucleotide sequence ID" value="NZ_JACCCO010000001.1"/>
</dbReference>
<dbReference type="SUPFAM" id="SSF56601">
    <property type="entry name" value="beta-lactamase/transpeptidase-like"/>
    <property type="match status" value="1"/>
</dbReference>
<dbReference type="InterPro" id="IPR050515">
    <property type="entry name" value="Beta-lactam/transpept"/>
</dbReference>
<dbReference type="EMBL" id="JACCCO010000001">
    <property type="protein sequence ID" value="NYF40978.1"/>
    <property type="molecule type" value="Genomic_DNA"/>
</dbReference>
<sequence length="486" mass="51489">MNGPLKRVAIACLLMFGLLMFNVNYLQAVKADKLSSDSRNKRNFLARYEVERGRITAGDKVLAESVDTGVNKDFRFERRYPGGKVYAPITGFFAPESERDMERAENGLLSGSSADLMLRRGIDLFSGKKTKGANVDLTIDPEAQQAAYEALSASGKKGALVAIEPKTGAIRAMVSVPSYDPNPLAVPNKDKVNKAYNKLDKDEDKPLLNRAIERTYPPGSTFKVVTLAALLEKDDSLGPESQVDAPQVLDLPNTTHDLPNYAGESCGTGRATLSFALELSCNTPFAKMGMDLGYDTLKDQAEKFGIGGEPLSIPLPVAGSGIGRKEDDAALAMTSIGQRNNQMTPLQMAMVAAGIANNGVVMKPYLVNKIADAEGGEIDSADPTELSEAVSEDTARKLREMMVNVVEKGTAGAAKIPGVSVGGKTGTAENAPGKPPHAWFISFAPAEDPKIAVALIVESGSAGGEATGGHTAAPIAKSVMEAVLRR</sequence>
<proteinExistence type="predicted"/>
<dbReference type="EC" id="2.4.1.129" evidence="3"/>
<dbReference type="GO" id="GO:0071972">
    <property type="term" value="F:peptidoglycan L,D-transpeptidase activity"/>
    <property type="evidence" value="ECO:0007669"/>
    <property type="project" value="TreeGrafter"/>
</dbReference>
<gene>
    <name evidence="3" type="ORF">HDA43_003137</name>
</gene>
<comment type="caution">
    <text evidence="3">The sequence shown here is derived from an EMBL/GenBank/DDBJ whole genome shotgun (WGS) entry which is preliminary data.</text>
</comment>
<dbReference type="Gene3D" id="3.40.710.10">
    <property type="entry name" value="DD-peptidase/beta-lactamase superfamily"/>
    <property type="match status" value="1"/>
</dbReference>
<dbReference type="Proteomes" id="UP000576393">
    <property type="component" value="Unassembled WGS sequence"/>
</dbReference>
<dbReference type="PANTHER" id="PTHR30627:SF24">
    <property type="entry name" value="PENICILLIN-BINDING PROTEIN 4B"/>
    <property type="match status" value="1"/>
</dbReference>
<keyword evidence="3" id="KW-0808">Transferase</keyword>
<dbReference type="PANTHER" id="PTHR30627">
    <property type="entry name" value="PEPTIDOGLYCAN D,D-TRANSPEPTIDASE"/>
    <property type="match status" value="1"/>
</dbReference>
<dbReference type="Gene3D" id="3.90.1310.10">
    <property type="entry name" value="Penicillin-binding protein 2a (Domain 2)"/>
    <property type="match status" value="1"/>
</dbReference>
<feature type="domain" description="Penicillin-binding protein transpeptidase" evidence="1">
    <location>
        <begin position="158"/>
        <end position="481"/>
    </location>
</feature>
<dbReference type="GO" id="GO:0016757">
    <property type="term" value="F:glycosyltransferase activity"/>
    <property type="evidence" value="ECO:0007669"/>
    <property type="project" value="UniProtKB-KW"/>
</dbReference>
<dbReference type="Pfam" id="PF00905">
    <property type="entry name" value="Transpeptidase"/>
    <property type="match status" value="1"/>
</dbReference>
<accession>A0A852UZU9</accession>
<dbReference type="AlphaFoldDB" id="A0A852UZU9"/>
<dbReference type="InterPro" id="IPR054120">
    <property type="entry name" value="PBPA_dimer"/>
</dbReference>
<evidence type="ECO:0000313" key="4">
    <source>
        <dbReference type="Proteomes" id="UP000576393"/>
    </source>
</evidence>
<evidence type="ECO:0000259" key="1">
    <source>
        <dbReference type="Pfam" id="PF00905"/>
    </source>
</evidence>
<dbReference type="GO" id="GO:0008658">
    <property type="term" value="F:penicillin binding"/>
    <property type="evidence" value="ECO:0007669"/>
    <property type="project" value="InterPro"/>
</dbReference>
<evidence type="ECO:0000313" key="3">
    <source>
        <dbReference type="EMBL" id="NYF40978.1"/>
    </source>
</evidence>
<dbReference type="InterPro" id="IPR001460">
    <property type="entry name" value="PCN-bd_Tpept"/>
</dbReference>
<keyword evidence="3" id="KW-0328">Glycosyltransferase</keyword>
<name>A0A852UZU9_9ACTN</name>
<reference evidence="3 4" key="1">
    <citation type="submission" date="2020-07" db="EMBL/GenBank/DDBJ databases">
        <title>Sequencing the genomes of 1000 actinobacteria strains.</title>
        <authorList>
            <person name="Klenk H.-P."/>
        </authorList>
    </citation>
    <scope>NUCLEOTIDE SEQUENCE [LARGE SCALE GENOMIC DNA]</scope>
    <source>
        <strain evidence="3 4">DSM 45763</strain>
    </source>
</reference>